<reference evidence="2" key="1">
    <citation type="submission" date="2021-01" db="EMBL/GenBank/DDBJ databases">
        <authorList>
            <person name="Corre E."/>
            <person name="Pelletier E."/>
            <person name="Niang G."/>
            <person name="Scheremetjew M."/>
            <person name="Finn R."/>
            <person name="Kale V."/>
            <person name="Holt S."/>
            <person name="Cochrane G."/>
            <person name="Meng A."/>
            <person name="Brown T."/>
            <person name="Cohen L."/>
        </authorList>
    </citation>
    <scope>NUCLEOTIDE SEQUENCE</scope>
    <source>
        <strain evidence="2">UTEX LB 2760</strain>
    </source>
</reference>
<evidence type="ECO:0008006" key="3">
    <source>
        <dbReference type="Google" id="ProtNLM"/>
    </source>
</evidence>
<proteinExistence type="predicted"/>
<sequence length="331" mass="35533">MLRTGGYAAMRGVGLRSGMRWTAMMPVHMTNELHNLAEVSVTAVLGSGVAVGALSEIGPKARVGARTLVDRFVTIQEGVEVGNGVVLRRGSCVYEGTRIGSETSVFENALLGNIPQDKKYRGEPTRTEIGQNSTVREGAIIERGTVQGGGVTKVGSNVLVMSGVYIGHDCTVGDECVIGNRTSLAGHCELQKGATVGGHSTVVQRVTIGAESMVGARSYLQRDVIPHTLVSGTPARLRGLNIRRLRKTMDRRDLWQAIAGFNFIFKRGSLPRGFSLSSGSAENITSFAGRAEALMKAMPPQSSHLLKMVLFQIAEFLIYPSRIGAYSEIRK</sequence>
<dbReference type="GO" id="GO:0008610">
    <property type="term" value="P:lipid biosynthetic process"/>
    <property type="evidence" value="ECO:0007669"/>
    <property type="project" value="InterPro"/>
</dbReference>
<keyword evidence="1" id="KW-0808">Transferase</keyword>
<accession>A0A7S0BF58</accession>
<dbReference type="AlphaFoldDB" id="A0A7S0BF58"/>
<dbReference type="InterPro" id="IPR001451">
    <property type="entry name" value="Hexapep"/>
</dbReference>
<dbReference type="PANTHER" id="PTHR43480">
    <property type="entry name" value="ACYL-[ACYL-CARRIER-PROTEIN]--UDP-N-ACETYLGLUCOSAMINE O-ACYLTRANSFERASE"/>
    <property type="match status" value="1"/>
</dbReference>
<organism evidence="2">
    <name type="scientific">Rhodosorus marinus</name>
    <dbReference type="NCBI Taxonomy" id="101924"/>
    <lineage>
        <taxon>Eukaryota</taxon>
        <taxon>Rhodophyta</taxon>
        <taxon>Stylonematophyceae</taxon>
        <taxon>Stylonematales</taxon>
        <taxon>Stylonemataceae</taxon>
        <taxon>Rhodosorus</taxon>
    </lineage>
</organism>
<dbReference type="PROSITE" id="PS00101">
    <property type="entry name" value="HEXAPEP_TRANSFERASES"/>
    <property type="match status" value="1"/>
</dbReference>
<evidence type="ECO:0000256" key="1">
    <source>
        <dbReference type="ARBA" id="ARBA00022679"/>
    </source>
</evidence>
<dbReference type="Gene3D" id="2.160.10.10">
    <property type="entry name" value="Hexapeptide repeat proteins"/>
    <property type="match status" value="1"/>
</dbReference>
<protein>
    <recommendedName>
        <fullName evidence="3">UDP N-acetylglucosamine O-acyltransferase C-terminal domain-containing protein</fullName>
    </recommendedName>
</protein>
<dbReference type="PANTHER" id="PTHR43480:SF1">
    <property type="entry name" value="ACYL-[ACYL-CARRIER-PROTEIN]--UDP-N-ACETYLGLUCOSAMINE O-ACYLTRANSFERASE, MITOCHONDRIAL-RELATED"/>
    <property type="match status" value="1"/>
</dbReference>
<gene>
    <name evidence="2" type="ORF">RMAR0315_LOCUS1564</name>
</gene>
<dbReference type="SUPFAM" id="SSF51161">
    <property type="entry name" value="Trimeric LpxA-like enzymes"/>
    <property type="match status" value="1"/>
</dbReference>
<evidence type="ECO:0000313" key="2">
    <source>
        <dbReference type="EMBL" id="CAD8391589.1"/>
    </source>
</evidence>
<dbReference type="EMBL" id="HBEK01002760">
    <property type="protein sequence ID" value="CAD8391589.1"/>
    <property type="molecule type" value="Transcribed_RNA"/>
</dbReference>
<dbReference type="Pfam" id="PF00132">
    <property type="entry name" value="Hexapep"/>
    <property type="match status" value="1"/>
</dbReference>
<dbReference type="InterPro" id="IPR018357">
    <property type="entry name" value="Hexapep_transf_CS"/>
</dbReference>
<dbReference type="InterPro" id="IPR011004">
    <property type="entry name" value="Trimer_LpxA-like_sf"/>
</dbReference>
<dbReference type="GO" id="GO:0008780">
    <property type="term" value="F:acyl-[acyl-carrier-protein]-UDP-N-acetylglucosamine O-acyltransferase activity"/>
    <property type="evidence" value="ECO:0007669"/>
    <property type="project" value="InterPro"/>
</dbReference>
<dbReference type="InterPro" id="IPR010137">
    <property type="entry name" value="Lipid_A_LpxA"/>
</dbReference>
<name>A0A7S0BF58_9RHOD</name>